<reference evidence="7" key="1">
    <citation type="submission" date="2021-05" db="EMBL/GenBank/DDBJ databases">
        <title>Novel Bacillus species.</title>
        <authorList>
            <person name="Liu G."/>
        </authorList>
    </citation>
    <scope>NUCLEOTIDE SEQUENCE</scope>
    <source>
        <strain evidence="7">FJAT-49825</strain>
    </source>
</reference>
<dbReference type="InterPro" id="IPR050320">
    <property type="entry name" value="N5-glutamine_MTase"/>
</dbReference>
<dbReference type="AlphaFoldDB" id="A0A942YY48"/>
<dbReference type="InterPro" id="IPR022446">
    <property type="entry name" value="MeTrfrase_put"/>
</dbReference>
<dbReference type="NCBIfam" id="TIGR03704">
    <property type="entry name" value="PrmC_rel_meth"/>
    <property type="match status" value="1"/>
</dbReference>
<keyword evidence="4" id="KW-0949">S-adenosyl-L-methionine</keyword>
<organism evidence="7 8">
    <name type="scientific">Neobacillus rhizophilus</name>
    <dbReference type="NCBI Taxonomy" id="2833579"/>
    <lineage>
        <taxon>Bacteria</taxon>
        <taxon>Bacillati</taxon>
        <taxon>Bacillota</taxon>
        <taxon>Bacilli</taxon>
        <taxon>Bacillales</taxon>
        <taxon>Bacillaceae</taxon>
        <taxon>Neobacillus</taxon>
    </lineage>
</organism>
<dbReference type="InterPro" id="IPR007848">
    <property type="entry name" value="Small_mtfrase_dom"/>
</dbReference>
<comment type="caution">
    <text evidence="7">The sequence shown here is derived from an EMBL/GenBank/DDBJ whole genome shotgun (WGS) entry which is preliminary data.</text>
</comment>
<dbReference type="NCBIfam" id="TIGR00536">
    <property type="entry name" value="hemK_fam"/>
    <property type="match status" value="1"/>
</dbReference>
<dbReference type="PANTHER" id="PTHR18895">
    <property type="entry name" value="HEMK METHYLTRANSFERASE"/>
    <property type="match status" value="1"/>
</dbReference>
<dbReference type="GO" id="GO:0102559">
    <property type="term" value="F:peptide chain release factor N(5)-glutamine methyltransferase activity"/>
    <property type="evidence" value="ECO:0007669"/>
    <property type="project" value="UniProtKB-EC"/>
</dbReference>
<evidence type="ECO:0000259" key="6">
    <source>
        <dbReference type="Pfam" id="PF05175"/>
    </source>
</evidence>
<dbReference type="GO" id="GO:0032259">
    <property type="term" value="P:methylation"/>
    <property type="evidence" value="ECO:0007669"/>
    <property type="project" value="UniProtKB-KW"/>
</dbReference>
<keyword evidence="3" id="KW-0808">Transferase</keyword>
<evidence type="ECO:0000313" key="7">
    <source>
        <dbReference type="EMBL" id="MBS4216704.1"/>
    </source>
</evidence>
<protein>
    <recommendedName>
        <fullName evidence="1">peptide chain release factor N(5)-glutamine methyltransferase</fullName>
        <ecNumber evidence="1">2.1.1.297</ecNumber>
    </recommendedName>
</protein>
<keyword evidence="8" id="KW-1185">Reference proteome</keyword>
<evidence type="ECO:0000313" key="8">
    <source>
        <dbReference type="Proteomes" id="UP000679749"/>
    </source>
</evidence>
<dbReference type="CDD" id="cd02440">
    <property type="entry name" value="AdoMet_MTases"/>
    <property type="match status" value="1"/>
</dbReference>
<keyword evidence="2" id="KW-0489">Methyltransferase</keyword>
<proteinExistence type="predicted"/>
<dbReference type="PANTHER" id="PTHR18895:SF74">
    <property type="entry name" value="MTRF1L RELEASE FACTOR GLUTAMINE METHYLTRANSFERASE"/>
    <property type="match status" value="1"/>
</dbReference>
<evidence type="ECO:0000256" key="3">
    <source>
        <dbReference type="ARBA" id="ARBA00022679"/>
    </source>
</evidence>
<gene>
    <name evidence="7" type="ORF">KHA99_30400</name>
</gene>
<dbReference type="Pfam" id="PF05175">
    <property type="entry name" value="MTS"/>
    <property type="match status" value="1"/>
</dbReference>
<feature type="domain" description="Methyltransferase small" evidence="6">
    <location>
        <begin position="84"/>
        <end position="179"/>
    </location>
</feature>
<comment type="catalytic activity">
    <reaction evidence="5">
        <text>L-glutaminyl-[peptide chain release factor] + S-adenosyl-L-methionine = N(5)-methyl-L-glutaminyl-[peptide chain release factor] + S-adenosyl-L-homocysteine + H(+)</text>
        <dbReference type="Rhea" id="RHEA:42896"/>
        <dbReference type="Rhea" id="RHEA-COMP:10271"/>
        <dbReference type="Rhea" id="RHEA-COMP:10272"/>
        <dbReference type="ChEBI" id="CHEBI:15378"/>
        <dbReference type="ChEBI" id="CHEBI:30011"/>
        <dbReference type="ChEBI" id="CHEBI:57856"/>
        <dbReference type="ChEBI" id="CHEBI:59789"/>
        <dbReference type="ChEBI" id="CHEBI:61891"/>
        <dbReference type="EC" id="2.1.1.297"/>
    </reaction>
</comment>
<evidence type="ECO:0000256" key="4">
    <source>
        <dbReference type="ARBA" id="ARBA00022691"/>
    </source>
</evidence>
<name>A0A942YY48_9BACI</name>
<dbReference type="EMBL" id="JAGYPF010000013">
    <property type="protein sequence ID" value="MBS4216704.1"/>
    <property type="molecule type" value="Genomic_DNA"/>
</dbReference>
<dbReference type="Proteomes" id="UP000679749">
    <property type="component" value="Unassembled WGS sequence"/>
</dbReference>
<sequence>MGKKLLNNDQIKKSIIKRLRTAGCVFAEEEAELLLAEARSLDALSNMVNNRINGSPLEYVLGWAEFCGHRIEVEPGVFVPRRRTEFLVHQAVAFSIPGVTVVDLCCGSGALGVAIAKDLGWINLHSIDIDPIAVHCALRNVTSLGGQVYEGDLYKPLPSTLRGKVDILVANVPYVPTDQIKMLPQEARLHEPNVALDGGVDGLDIQRRVAKEATLWLKTGGHLLIETSKMQATQTVEIFSQNGLIPQLVHYGELDSTIVIGTNPPLE</sequence>
<dbReference type="InterPro" id="IPR029063">
    <property type="entry name" value="SAM-dependent_MTases_sf"/>
</dbReference>
<dbReference type="SUPFAM" id="SSF53335">
    <property type="entry name" value="S-adenosyl-L-methionine-dependent methyltransferases"/>
    <property type="match status" value="1"/>
</dbReference>
<accession>A0A942YY48</accession>
<dbReference type="InterPro" id="IPR004556">
    <property type="entry name" value="HemK-like"/>
</dbReference>
<evidence type="ECO:0000256" key="2">
    <source>
        <dbReference type="ARBA" id="ARBA00022603"/>
    </source>
</evidence>
<evidence type="ECO:0000256" key="5">
    <source>
        <dbReference type="ARBA" id="ARBA00048391"/>
    </source>
</evidence>
<dbReference type="Gene3D" id="3.40.50.150">
    <property type="entry name" value="Vaccinia Virus protein VP39"/>
    <property type="match status" value="1"/>
</dbReference>
<evidence type="ECO:0000256" key="1">
    <source>
        <dbReference type="ARBA" id="ARBA00012771"/>
    </source>
</evidence>
<dbReference type="EC" id="2.1.1.297" evidence="1"/>